<evidence type="ECO:0000256" key="3">
    <source>
        <dbReference type="SAM" id="MobiDB-lite"/>
    </source>
</evidence>
<proteinExistence type="predicted"/>
<dbReference type="EMBL" id="JAWXYG010000007">
    <property type="protein sequence ID" value="KAK4266755.1"/>
    <property type="molecule type" value="Genomic_DNA"/>
</dbReference>
<keyword evidence="1" id="KW-0677">Repeat</keyword>
<dbReference type="GO" id="GO:0009395">
    <property type="term" value="P:phospholipid catabolic process"/>
    <property type="evidence" value="ECO:0007669"/>
    <property type="project" value="TreeGrafter"/>
</dbReference>
<dbReference type="InterPro" id="IPR015679">
    <property type="entry name" value="PLipase_D_fam"/>
</dbReference>
<dbReference type="InterPro" id="IPR000008">
    <property type="entry name" value="C2_dom"/>
</dbReference>
<feature type="compositionally biased region" description="Polar residues" evidence="3">
    <location>
        <begin position="1"/>
        <end position="11"/>
    </location>
</feature>
<accession>A0AAE1MJ85</accession>
<protein>
    <recommendedName>
        <fullName evidence="4">C2 domain-containing protein</fullName>
    </recommendedName>
</protein>
<gene>
    <name evidence="5" type="ORF">QN277_023634</name>
</gene>
<dbReference type="SMART" id="SM00239">
    <property type="entry name" value="C2"/>
    <property type="match status" value="1"/>
</dbReference>
<dbReference type="PANTHER" id="PTHR18896:SF65">
    <property type="entry name" value="PHOSPHOLIPASE D BETA 1"/>
    <property type="match status" value="1"/>
</dbReference>
<dbReference type="GO" id="GO:0005886">
    <property type="term" value="C:plasma membrane"/>
    <property type="evidence" value="ECO:0007669"/>
    <property type="project" value="TreeGrafter"/>
</dbReference>
<dbReference type="PANTHER" id="PTHR18896">
    <property type="entry name" value="PHOSPHOLIPASE D"/>
    <property type="match status" value="1"/>
</dbReference>
<evidence type="ECO:0000313" key="5">
    <source>
        <dbReference type="EMBL" id="KAK4266755.1"/>
    </source>
</evidence>
<name>A0AAE1MJ85_9FABA</name>
<dbReference type="PROSITE" id="PS50004">
    <property type="entry name" value="C2"/>
    <property type="match status" value="1"/>
</dbReference>
<dbReference type="GO" id="GO:0004630">
    <property type="term" value="F:phospholipase D activity"/>
    <property type="evidence" value="ECO:0007669"/>
    <property type="project" value="TreeGrafter"/>
</dbReference>
<dbReference type="AlphaFoldDB" id="A0AAE1MJ85"/>
<keyword evidence="2" id="KW-0443">Lipid metabolism</keyword>
<reference evidence="5" key="1">
    <citation type="submission" date="2023-10" db="EMBL/GenBank/DDBJ databases">
        <title>Chromosome-level genome of the transformable northern wattle, Acacia crassicarpa.</title>
        <authorList>
            <person name="Massaro I."/>
            <person name="Sinha N.R."/>
            <person name="Poethig S."/>
            <person name="Leichty A.R."/>
        </authorList>
    </citation>
    <scope>NUCLEOTIDE SEQUENCE</scope>
    <source>
        <strain evidence="5">Acra3RX</strain>
        <tissue evidence="5">Leaf</tissue>
    </source>
</reference>
<dbReference type="SUPFAM" id="SSF49562">
    <property type="entry name" value="C2 domain (Calcium/lipid-binding domain, CaLB)"/>
    <property type="match status" value="1"/>
</dbReference>
<dbReference type="SUPFAM" id="SSF56024">
    <property type="entry name" value="Phospholipase D/nuclease"/>
    <property type="match status" value="1"/>
</dbReference>
<evidence type="ECO:0000259" key="4">
    <source>
        <dbReference type="PROSITE" id="PS50004"/>
    </source>
</evidence>
<organism evidence="5 6">
    <name type="scientific">Acacia crassicarpa</name>
    <name type="common">northern wattle</name>
    <dbReference type="NCBI Taxonomy" id="499986"/>
    <lineage>
        <taxon>Eukaryota</taxon>
        <taxon>Viridiplantae</taxon>
        <taxon>Streptophyta</taxon>
        <taxon>Embryophyta</taxon>
        <taxon>Tracheophyta</taxon>
        <taxon>Spermatophyta</taxon>
        <taxon>Magnoliopsida</taxon>
        <taxon>eudicotyledons</taxon>
        <taxon>Gunneridae</taxon>
        <taxon>Pentapetalae</taxon>
        <taxon>rosids</taxon>
        <taxon>fabids</taxon>
        <taxon>Fabales</taxon>
        <taxon>Fabaceae</taxon>
        <taxon>Caesalpinioideae</taxon>
        <taxon>mimosoid clade</taxon>
        <taxon>Acacieae</taxon>
        <taxon>Acacia</taxon>
    </lineage>
</organism>
<dbReference type="Pfam" id="PF00168">
    <property type="entry name" value="C2"/>
    <property type="match status" value="1"/>
</dbReference>
<comment type="caution">
    <text evidence="5">The sequence shown here is derived from an EMBL/GenBank/DDBJ whole genome shotgun (WGS) entry which is preliminary data.</text>
</comment>
<feature type="region of interest" description="Disordered" evidence="3">
    <location>
        <begin position="134"/>
        <end position="174"/>
    </location>
</feature>
<dbReference type="Gene3D" id="2.60.40.150">
    <property type="entry name" value="C2 domain"/>
    <property type="match status" value="1"/>
</dbReference>
<feature type="compositionally biased region" description="Low complexity" evidence="3">
    <location>
        <begin position="159"/>
        <end position="170"/>
    </location>
</feature>
<evidence type="ECO:0000256" key="2">
    <source>
        <dbReference type="ARBA" id="ARBA00023098"/>
    </source>
</evidence>
<feature type="region of interest" description="Disordered" evidence="3">
    <location>
        <begin position="1"/>
        <end position="73"/>
    </location>
</feature>
<evidence type="ECO:0000313" key="6">
    <source>
        <dbReference type="Proteomes" id="UP001293593"/>
    </source>
</evidence>
<sequence>MDNDNDGSSTPNPCPNQHPYPLCNHPRSGLDPSSRPPLCTYPFSNLSQRHPPGPPTSSSPPSGSVQHIRPPPVGYYSPPPYPYLYPHPYPHYQHAHNVTPPQTSIRPPCNFQGSGSFRYFPTVEPLPPAEEMIKSHSRARSYAGPFESQCDSSSAGGASSLQTKDSSSTSGTSVCPLSLDSTVINARVPNNGHSSPTKSSVQPMFRHSNSVSILNHEGEFSGLCQNSSFSGLGSARFKELDSHSSGFQDHPGSLHESVQTQDLDVVPVTTKGPLITLLLHGNLEVWVHEARNLPNMDYFHRTFAGMLCKFPRNLEGKITVDPYVIISVANAIIGRTFVINNCENPNWMQHFNVPVAHYAAEVNFLVKDNDIVGSQIIGNVAIPVEQIYSGAKVEGTYPVLNSYGRPYKQATTLTLSIQYIPIERLSHHYQGIDSETDCTGIPGTYFPLRKGGSVTLYQDAHVPHGLLPLVMLGGGKYHVHGKCWADIFNAIQQARRLIYITGWSLWHQVRLVRDAAYQSDYTLGDLLKSKSQEGVRVLLLIWDDPTSRKILGYKTVSDVTSVFSVCHGKLSFRCSCPLVHIIAVCCYHSYAYNFWNLVKSSVYLLLNRDNENYCMLAAAQCKLQIIREFSRQSCKGNGKQKYRK</sequence>
<evidence type="ECO:0000256" key="1">
    <source>
        <dbReference type="ARBA" id="ARBA00022737"/>
    </source>
</evidence>
<dbReference type="CDD" id="cd04015">
    <property type="entry name" value="C2_plant_PLD"/>
    <property type="match status" value="1"/>
</dbReference>
<keyword evidence="6" id="KW-1185">Reference proteome</keyword>
<dbReference type="Proteomes" id="UP001293593">
    <property type="component" value="Unassembled WGS sequence"/>
</dbReference>
<feature type="domain" description="C2" evidence="4">
    <location>
        <begin position="262"/>
        <end position="397"/>
    </location>
</feature>
<dbReference type="InterPro" id="IPR035892">
    <property type="entry name" value="C2_domain_sf"/>
</dbReference>